<dbReference type="AlphaFoldDB" id="A0A1G4YPR5"/>
<dbReference type="GO" id="GO:0005829">
    <property type="term" value="C:cytosol"/>
    <property type="evidence" value="ECO:0007669"/>
    <property type="project" value="TreeGrafter"/>
</dbReference>
<evidence type="ECO:0000313" key="5">
    <source>
        <dbReference type="Proteomes" id="UP000198981"/>
    </source>
</evidence>
<dbReference type="InterPro" id="IPR022290">
    <property type="entry name" value="LLM_Atu2307-like"/>
</dbReference>
<dbReference type="Gene3D" id="3.20.20.30">
    <property type="entry name" value="Luciferase-like domain"/>
    <property type="match status" value="1"/>
</dbReference>
<dbReference type="InterPro" id="IPR011251">
    <property type="entry name" value="Luciferase-like_dom"/>
</dbReference>
<dbReference type="PANTHER" id="PTHR30137">
    <property type="entry name" value="LUCIFERASE-LIKE MONOOXYGENASE"/>
    <property type="match status" value="1"/>
</dbReference>
<evidence type="ECO:0000256" key="1">
    <source>
        <dbReference type="ARBA" id="ARBA00023002"/>
    </source>
</evidence>
<keyword evidence="2" id="KW-0503">Monooxygenase</keyword>
<organism evidence="4 5">
    <name type="scientific">Klenkia marina</name>
    <dbReference type="NCBI Taxonomy" id="1960309"/>
    <lineage>
        <taxon>Bacteria</taxon>
        <taxon>Bacillati</taxon>
        <taxon>Actinomycetota</taxon>
        <taxon>Actinomycetes</taxon>
        <taxon>Geodermatophilales</taxon>
        <taxon>Geodermatophilaceae</taxon>
        <taxon>Klenkia</taxon>
    </lineage>
</organism>
<proteinExistence type="predicted"/>
<evidence type="ECO:0000313" key="4">
    <source>
        <dbReference type="EMBL" id="SCX55452.1"/>
    </source>
</evidence>
<dbReference type="PANTHER" id="PTHR30137:SF8">
    <property type="entry name" value="BLR5498 PROTEIN"/>
    <property type="match status" value="1"/>
</dbReference>
<gene>
    <name evidence="4" type="ORF">SAMN03159343_3281</name>
</gene>
<feature type="domain" description="Luciferase-like" evidence="3">
    <location>
        <begin position="22"/>
        <end position="305"/>
    </location>
</feature>
<dbReference type="NCBIfam" id="TIGR03858">
    <property type="entry name" value="LLM_2I7G"/>
    <property type="match status" value="1"/>
</dbReference>
<dbReference type="InterPro" id="IPR050766">
    <property type="entry name" value="Bact_Lucif_Oxidored"/>
</dbReference>
<accession>A0A1G4YPR5</accession>
<keyword evidence="5" id="KW-1185">Reference proteome</keyword>
<dbReference type="GO" id="GO:0016705">
    <property type="term" value="F:oxidoreductase activity, acting on paired donors, with incorporation or reduction of molecular oxygen"/>
    <property type="evidence" value="ECO:0007669"/>
    <property type="project" value="InterPro"/>
</dbReference>
<dbReference type="SUPFAM" id="SSF51679">
    <property type="entry name" value="Bacterial luciferase-like"/>
    <property type="match status" value="1"/>
</dbReference>
<dbReference type="Pfam" id="PF00296">
    <property type="entry name" value="Bac_luciferase"/>
    <property type="match status" value="1"/>
</dbReference>
<dbReference type="STRING" id="1960309.SAMN03159343_3281"/>
<sequence length="345" mass="37223">MAAMHIGIDSFVAAVTDPTTGEAVGPQQRMADLLEEIELADRVGLYSFGIGEHHRPEYYDSAPAIILAAAAARTERIRLGSAVTVLSAADPVRVFQQFATLDLLSGGRTDLVVGRGSFTEAFPLFGLSLSDYDSLFTEKLELLLQIRDSEQVTWSGRHRPALSGQGVYPRPAQEQLPIWVGVGGSPESFARAGLLGLPLMIAIIGGEPRQFAPLVDLYRRAGAQAGHAPEKLQVGLHVFGYVAESTEAAADTIYPGWHEMFTKISRERGFRQPTRAQFDATSGPDGAFFMGSPETVAEKIRRIADQLGGVDRLSMQMTNPRLAHADLLRGIELLGTEVAPLVADA</sequence>
<protein>
    <submittedName>
        <fullName evidence="4">Probable oxidoreductase, LLM family</fullName>
    </submittedName>
</protein>
<reference evidence="5" key="1">
    <citation type="submission" date="2016-10" db="EMBL/GenBank/DDBJ databases">
        <authorList>
            <person name="Varghese N."/>
            <person name="Submissions S."/>
        </authorList>
    </citation>
    <scope>NUCLEOTIDE SEQUENCE [LARGE SCALE GENOMIC DNA]</scope>
    <source>
        <strain evidence="5">DSM 45722</strain>
    </source>
</reference>
<dbReference type="Proteomes" id="UP000198981">
    <property type="component" value="Unassembled WGS sequence"/>
</dbReference>
<dbReference type="GO" id="GO:0004497">
    <property type="term" value="F:monooxygenase activity"/>
    <property type="evidence" value="ECO:0007669"/>
    <property type="project" value="UniProtKB-KW"/>
</dbReference>
<evidence type="ECO:0000259" key="3">
    <source>
        <dbReference type="Pfam" id="PF00296"/>
    </source>
</evidence>
<name>A0A1G4YPR5_9ACTN</name>
<dbReference type="EMBL" id="FMUH01000005">
    <property type="protein sequence ID" value="SCX55452.1"/>
    <property type="molecule type" value="Genomic_DNA"/>
</dbReference>
<evidence type="ECO:0000256" key="2">
    <source>
        <dbReference type="ARBA" id="ARBA00023033"/>
    </source>
</evidence>
<dbReference type="InterPro" id="IPR036661">
    <property type="entry name" value="Luciferase-like_sf"/>
</dbReference>
<dbReference type="CDD" id="cd00347">
    <property type="entry name" value="Flavin_utilizing_monoxygenases"/>
    <property type="match status" value="1"/>
</dbReference>
<keyword evidence="1" id="KW-0560">Oxidoreductase</keyword>